<feature type="transmembrane region" description="Helical" evidence="13">
    <location>
        <begin position="62"/>
        <end position="83"/>
    </location>
</feature>
<dbReference type="OrthoDB" id="67850at2759"/>
<evidence type="ECO:0000313" key="15">
    <source>
        <dbReference type="EMBL" id="RDB16603.1"/>
    </source>
</evidence>
<keyword evidence="5 13" id="KW-0812">Transmembrane</keyword>
<evidence type="ECO:0000256" key="12">
    <source>
        <dbReference type="ARBA" id="ARBA00023242"/>
    </source>
</evidence>
<dbReference type="GO" id="GO:0006999">
    <property type="term" value="P:nuclear pore organization"/>
    <property type="evidence" value="ECO:0007669"/>
    <property type="project" value="TreeGrafter"/>
</dbReference>
<evidence type="ECO:0000256" key="3">
    <source>
        <dbReference type="ARBA" id="ARBA00005760"/>
    </source>
</evidence>
<dbReference type="GO" id="GO:0051028">
    <property type="term" value="P:mRNA transport"/>
    <property type="evidence" value="ECO:0007669"/>
    <property type="project" value="UniProtKB-KW"/>
</dbReference>
<dbReference type="PANTHER" id="PTHR13269">
    <property type="entry name" value="NUCLEOPORIN NDC1"/>
    <property type="match status" value="1"/>
</dbReference>
<feature type="transmembrane region" description="Helical" evidence="13">
    <location>
        <begin position="104"/>
        <end position="124"/>
    </location>
</feature>
<gene>
    <name evidence="15" type="primary">NDC1</name>
    <name evidence="15" type="ORF">Hypma_002802</name>
</gene>
<keyword evidence="6" id="KW-0509">mRNA transport</keyword>
<evidence type="ECO:0000256" key="10">
    <source>
        <dbReference type="ARBA" id="ARBA00023132"/>
    </source>
</evidence>
<dbReference type="InterPro" id="IPR019049">
    <property type="entry name" value="Nucleoporin_prot_Ndc1/Nup"/>
</dbReference>
<feature type="transmembrane region" description="Helical" evidence="13">
    <location>
        <begin position="156"/>
        <end position="181"/>
    </location>
</feature>
<dbReference type="AlphaFoldDB" id="A0A369JA37"/>
<comment type="similarity">
    <text evidence="3">Belongs to the NDC1 family.</text>
</comment>
<dbReference type="GO" id="GO:0030674">
    <property type="term" value="F:protein-macromolecule adaptor activity"/>
    <property type="evidence" value="ECO:0007669"/>
    <property type="project" value="TreeGrafter"/>
</dbReference>
<reference evidence="15" key="1">
    <citation type="submission" date="2018-04" db="EMBL/GenBank/DDBJ databases">
        <title>Whole genome sequencing of Hypsizygus marmoreus.</title>
        <authorList>
            <person name="Choi I.-G."/>
            <person name="Min B."/>
            <person name="Kim J.-G."/>
            <person name="Kim S."/>
            <person name="Oh Y.-L."/>
            <person name="Kong W.-S."/>
            <person name="Park H."/>
            <person name="Jeong J."/>
            <person name="Song E.-S."/>
        </authorList>
    </citation>
    <scope>NUCLEOTIDE SEQUENCE [LARGE SCALE GENOMIC DNA]</scope>
    <source>
        <strain evidence="15">51987-8</strain>
    </source>
</reference>
<evidence type="ECO:0000313" key="16">
    <source>
        <dbReference type="Proteomes" id="UP000076154"/>
    </source>
</evidence>
<dbReference type="GO" id="GO:0031965">
    <property type="term" value="C:nuclear membrane"/>
    <property type="evidence" value="ECO:0007669"/>
    <property type="project" value="UniProtKB-SubCell"/>
</dbReference>
<protein>
    <submittedName>
        <fullName evidence="15">Nucleoporin NDC1</fullName>
    </submittedName>
</protein>
<dbReference type="GO" id="GO:0070762">
    <property type="term" value="C:nuclear pore transmembrane ring"/>
    <property type="evidence" value="ECO:0007669"/>
    <property type="project" value="TreeGrafter"/>
</dbReference>
<comment type="caution">
    <text evidence="15">The sequence shown here is derived from an EMBL/GenBank/DDBJ whole genome shotgun (WGS) entry which is preliminary data.</text>
</comment>
<evidence type="ECO:0000256" key="5">
    <source>
        <dbReference type="ARBA" id="ARBA00022692"/>
    </source>
</evidence>
<keyword evidence="7" id="KW-0653">Protein transport</keyword>
<proteinExistence type="inferred from homology"/>
<evidence type="ECO:0000256" key="1">
    <source>
        <dbReference type="ARBA" id="ARBA00004232"/>
    </source>
</evidence>
<organism evidence="15 16">
    <name type="scientific">Hypsizygus marmoreus</name>
    <name type="common">White beech mushroom</name>
    <name type="synonym">Agaricus marmoreus</name>
    <dbReference type="NCBI Taxonomy" id="39966"/>
    <lineage>
        <taxon>Eukaryota</taxon>
        <taxon>Fungi</taxon>
        <taxon>Dikarya</taxon>
        <taxon>Basidiomycota</taxon>
        <taxon>Agaricomycotina</taxon>
        <taxon>Agaricomycetes</taxon>
        <taxon>Agaricomycetidae</taxon>
        <taxon>Agaricales</taxon>
        <taxon>Tricholomatineae</taxon>
        <taxon>Lyophyllaceae</taxon>
        <taxon>Hypsizygus</taxon>
    </lineage>
</organism>
<dbReference type="PANTHER" id="PTHR13269:SF6">
    <property type="entry name" value="NUCLEOPORIN NDC1"/>
    <property type="match status" value="1"/>
</dbReference>
<dbReference type="Proteomes" id="UP000076154">
    <property type="component" value="Unassembled WGS sequence"/>
</dbReference>
<comment type="subcellular location">
    <subcellularLocation>
        <location evidence="1">Nucleus membrane</location>
        <topology evidence="1">Multi-pass membrane protein</topology>
    </subcellularLocation>
    <subcellularLocation>
        <location evidence="2">Nucleus</location>
        <location evidence="2">Nuclear pore complex</location>
    </subcellularLocation>
</comment>
<evidence type="ECO:0000256" key="13">
    <source>
        <dbReference type="SAM" id="Phobius"/>
    </source>
</evidence>
<dbReference type="STRING" id="39966.A0A369JA37"/>
<dbReference type="GO" id="GO:0070631">
    <property type="term" value="P:spindle pole body localization"/>
    <property type="evidence" value="ECO:0007669"/>
    <property type="project" value="TreeGrafter"/>
</dbReference>
<keyword evidence="4" id="KW-0813">Transport</keyword>
<keyword evidence="12" id="KW-0539">Nucleus</keyword>
<evidence type="ECO:0000256" key="8">
    <source>
        <dbReference type="ARBA" id="ARBA00022989"/>
    </source>
</evidence>
<evidence type="ECO:0000256" key="4">
    <source>
        <dbReference type="ARBA" id="ARBA00022448"/>
    </source>
</evidence>
<evidence type="ECO:0000256" key="14">
    <source>
        <dbReference type="SAM" id="SignalP"/>
    </source>
</evidence>
<dbReference type="InParanoid" id="A0A369JA37"/>
<evidence type="ECO:0000256" key="9">
    <source>
        <dbReference type="ARBA" id="ARBA00023010"/>
    </source>
</evidence>
<evidence type="ECO:0000256" key="7">
    <source>
        <dbReference type="ARBA" id="ARBA00022927"/>
    </source>
</evidence>
<feature type="signal peptide" evidence="14">
    <location>
        <begin position="1"/>
        <end position="23"/>
    </location>
</feature>
<sequence>MGTAVVPFLPLTILGALITWTTAAAPAAVLRKVFLTPTRTPATSPSTSVKASLSKSSTTNAFVVYAFSAAIAAALHVFLAYAYDSSRDAKLGLFVKSKKHPYYLNGRLLFILLSQLSLALGFSLRNITLDRFVFSWSLVASSSNRKSTRFSPSENVIKAIAVAAVFTTLTVPFSAVIFGLARMTLPAIYQLPLLHYFLRPFTAHFLRGSWTIFLPFRHLALLSRAWFLGFTTIFTWELSNGLFDTFIYQPVIVAQVTPDPHVTLVSGISSSDLAFRYFAYTELKTLAAEQSPAAVVRRTSLFSDQKHNPSPWAHLFRESLLFLGKDYQYFLNRGKPAAPKPEVKKVPTPSTSPPIKVTQVPLIRTSIFQSGKPSSPIRSVVESLGSDGALAQALDAGAEAAHIPELFRTVEDAVLSEPAKAEVKKSVEKATGVVEQFTNQAKAALHGAYERFAPTRAARFGERLGRWWRKDRLGRVVQGHLPNMEMDVVIVEVLSHLICASLTEDKYGVVQRDIPRVLEAMISFLAEIEKYQKEVRGMYAPPALDKTYTPEEFEELEALRIEVEKASDILGYVGDGMKEGIARIVRTFGDKLLAFKFPTRIAQKLQPFLEYC</sequence>
<name>A0A369JA37_HYPMA</name>
<dbReference type="GO" id="GO:0005816">
    <property type="term" value="C:spindle pole body"/>
    <property type="evidence" value="ECO:0007669"/>
    <property type="project" value="TreeGrafter"/>
</dbReference>
<evidence type="ECO:0000256" key="2">
    <source>
        <dbReference type="ARBA" id="ARBA00004567"/>
    </source>
</evidence>
<feature type="chain" id="PRO_5016820302" evidence="14">
    <location>
        <begin position="24"/>
        <end position="612"/>
    </location>
</feature>
<keyword evidence="8 13" id="KW-1133">Transmembrane helix</keyword>
<dbReference type="GO" id="GO:0015031">
    <property type="term" value="P:protein transport"/>
    <property type="evidence" value="ECO:0007669"/>
    <property type="project" value="UniProtKB-KW"/>
</dbReference>
<dbReference type="Pfam" id="PF09531">
    <property type="entry name" value="Ndc1_Nup"/>
    <property type="match status" value="1"/>
</dbReference>
<keyword evidence="11 13" id="KW-0472">Membrane</keyword>
<dbReference type="EMBL" id="LUEZ02000124">
    <property type="protein sequence ID" value="RDB16603.1"/>
    <property type="molecule type" value="Genomic_DNA"/>
</dbReference>
<keyword evidence="10" id="KW-0906">Nuclear pore complex</keyword>
<keyword evidence="14" id="KW-0732">Signal</keyword>
<accession>A0A369JA37</accession>
<evidence type="ECO:0000256" key="11">
    <source>
        <dbReference type="ARBA" id="ARBA00023136"/>
    </source>
</evidence>
<evidence type="ECO:0000256" key="6">
    <source>
        <dbReference type="ARBA" id="ARBA00022816"/>
    </source>
</evidence>
<keyword evidence="9" id="KW-0811">Translocation</keyword>
<keyword evidence="16" id="KW-1185">Reference proteome</keyword>